<dbReference type="NCBIfam" id="TIGR01352">
    <property type="entry name" value="tonB_Cterm"/>
    <property type="match status" value="1"/>
</dbReference>
<evidence type="ECO:0000256" key="11">
    <source>
        <dbReference type="SAM" id="Phobius"/>
    </source>
</evidence>
<feature type="compositionally biased region" description="Basic residues" evidence="10">
    <location>
        <begin position="209"/>
        <end position="219"/>
    </location>
</feature>
<evidence type="ECO:0000256" key="6">
    <source>
        <dbReference type="ARBA" id="ARBA00022692"/>
    </source>
</evidence>
<feature type="domain" description="TonB C-terminal" evidence="12">
    <location>
        <begin position="199"/>
        <end position="285"/>
    </location>
</feature>
<keyword evidence="8 11" id="KW-1133">Transmembrane helix</keyword>
<organism evidence="13 14">
    <name type="scientific">Gemmobacter caeni</name>
    <dbReference type="NCBI Taxonomy" id="589035"/>
    <lineage>
        <taxon>Bacteria</taxon>
        <taxon>Pseudomonadati</taxon>
        <taxon>Pseudomonadota</taxon>
        <taxon>Alphaproteobacteria</taxon>
        <taxon>Rhodobacterales</taxon>
        <taxon>Paracoccaceae</taxon>
        <taxon>Gemmobacter</taxon>
    </lineage>
</organism>
<evidence type="ECO:0000256" key="5">
    <source>
        <dbReference type="ARBA" id="ARBA00022519"/>
    </source>
</evidence>
<keyword evidence="5" id="KW-0997">Cell inner membrane</keyword>
<dbReference type="PANTHER" id="PTHR33446:SF2">
    <property type="entry name" value="PROTEIN TONB"/>
    <property type="match status" value="1"/>
</dbReference>
<evidence type="ECO:0000313" key="14">
    <source>
        <dbReference type="Proteomes" id="UP000244224"/>
    </source>
</evidence>
<evidence type="ECO:0000256" key="7">
    <source>
        <dbReference type="ARBA" id="ARBA00022927"/>
    </source>
</evidence>
<accession>A0A2T6ANS7</accession>
<keyword evidence="4" id="KW-1003">Cell membrane</keyword>
<dbReference type="PROSITE" id="PS52015">
    <property type="entry name" value="TONB_CTD"/>
    <property type="match status" value="1"/>
</dbReference>
<feature type="transmembrane region" description="Helical" evidence="11">
    <location>
        <begin position="25"/>
        <end position="49"/>
    </location>
</feature>
<dbReference type="RefSeq" id="WP_054301265.1">
    <property type="nucleotide sequence ID" value="NZ_QBKP01000022.1"/>
</dbReference>
<keyword evidence="3" id="KW-0813">Transport</keyword>
<dbReference type="InterPro" id="IPR051045">
    <property type="entry name" value="TonB-dependent_transducer"/>
</dbReference>
<evidence type="ECO:0000313" key="13">
    <source>
        <dbReference type="EMBL" id="PTX45474.1"/>
    </source>
</evidence>
<comment type="caution">
    <text evidence="13">The sequence shown here is derived from an EMBL/GenBank/DDBJ whole genome shotgun (WGS) entry which is preliminary data.</text>
</comment>
<comment type="subcellular location">
    <subcellularLocation>
        <location evidence="1">Cell inner membrane</location>
        <topology evidence="1">Single-pass membrane protein</topology>
        <orientation evidence="1">Periplasmic side</orientation>
    </subcellularLocation>
</comment>
<dbReference type="Proteomes" id="UP000244224">
    <property type="component" value="Unassembled WGS sequence"/>
</dbReference>
<dbReference type="Pfam" id="PF13103">
    <property type="entry name" value="TonB_2"/>
    <property type="match status" value="1"/>
</dbReference>
<gene>
    <name evidence="13" type="ORF">C8N34_12256</name>
</gene>
<evidence type="ECO:0000256" key="10">
    <source>
        <dbReference type="SAM" id="MobiDB-lite"/>
    </source>
</evidence>
<keyword evidence="6 11" id="KW-0812">Transmembrane</keyword>
<comment type="similarity">
    <text evidence="2">Belongs to the TonB family.</text>
</comment>
<feature type="compositionally biased region" description="Pro residues" evidence="10">
    <location>
        <begin position="135"/>
        <end position="153"/>
    </location>
</feature>
<evidence type="ECO:0000256" key="4">
    <source>
        <dbReference type="ARBA" id="ARBA00022475"/>
    </source>
</evidence>
<dbReference type="InterPro" id="IPR006260">
    <property type="entry name" value="TonB/TolA_C"/>
</dbReference>
<feature type="compositionally biased region" description="Low complexity" evidence="10">
    <location>
        <begin position="175"/>
        <end position="200"/>
    </location>
</feature>
<sequence>MMPLAPQPRCPVLHFASQPPRRTAALGWLASASVVALMVSALAALAMAVQPSGEAMGEQEDAIALIMAPPAMELGAYSEPAPEVPVEAPDMADPAPLAETLPDLPMTEDAPPDPADLAEVPDVPEADAPPEQVEVPPPPPPEAVAEITPPPKPEPPKKKPVEQKKAPKKAKKKTVQAASAAAPSAAPAKAAAASSGSGKRAAADYPGKVMKKVRQTRKAKSPERGTVLVGFSVSGNGGLGMVKVLRSSGSAALDRIALDHIRRAAPFPAPPAGAKTNFSFEFTGR</sequence>
<protein>
    <submittedName>
        <fullName evidence="13">Outer membrane transport energization protein TonB</fullName>
    </submittedName>
</protein>
<feature type="compositionally biased region" description="Basic and acidic residues" evidence="10">
    <location>
        <begin position="154"/>
        <end position="165"/>
    </location>
</feature>
<evidence type="ECO:0000256" key="3">
    <source>
        <dbReference type="ARBA" id="ARBA00022448"/>
    </source>
</evidence>
<evidence type="ECO:0000256" key="8">
    <source>
        <dbReference type="ARBA" id="ARBA00022989"/>
    </source>
</evidence>
<feature type="region of interest" description="Disordered" evidence="10">
    <location>
        <begin position="81"/>
        <end position="222"/>
    </location>
</feature>
<dbReference type="SUPFAM" id="SSF74653">
    <property type="entry name" value="TolA/TonB C-terminal domain"/>
    <property type="match status" value="1"/>
</dbReference>
<dbReference type="GO" id="GO:0098797">
    <property type="term" value="C:plasma membrane protein complex"/>
    <property type="evidence" value="ECO:0007669"/>
    <property type="project" value="TreeGrafter"/>
</dbReference>
<name>A0A2T6ANS7_9RHOB</name>
<dbReference type="OrthoDB" id="7930032at2"/>
<reference evidence="13 14" key="1">
    <citation type="submission" date="2018-04" db="EMBL/GenBank/DDBJ databases">
        <title>Genomic Encyclopedia of Archaeal and Bacterial Type Strains, Phase II (KMG-II): from individual species to whole genera.</title>
        <authorList>
            <person name="Goeker M."/>
        </authorList>
    </citation>
    <scope>NUCLEOTIDE SEQUENCE [LARGE SCALE GENOMIC DNA]</scope>
    <source>
        <strain evidence="13 14">DSM 21823</strain>
    </source>
</reference>
<dbReference type="InterPro" id="IPR037682">
    <property type="entry name" value="TonB_C"/>
</dbReference>
<keyword evidence="14" id="KW-1185">Reference proteome</keyword>
<evidence type="ECO:0000256" key="1">
    <source>
        <dbReference type="ARBA" id="ARBA00004383"/>
    </source>
</evidence>
<keyword evidence="7" id="KW-0653">Protein transport</keyword>
<evidence type="ECO:0000256" key="2">
    <source>
        <dbReference type="ARBA" id="ARBA00006555"/>
    </source>
</evidence>
<dbReference type="PANTHER" id="PTHR33446">
    <property type="entry name" value="PROTEIN TONB-RELATED"/>
    <property type="match status" value="1"/>
</dbReference>
<dbReference type="Gene3D" id="3.30.1150.10">
    <property type="match status" value="1"/>
</dbReference>
<dbReference type="EMBL" id="QBKP01000022">
    <property type="protein sequence ID" value="PTX45474.1"/>
    <property type="molecule type" value="Genomic_DNA"/>
</dbReference>
<dbReference type="GO" id="GO:0031992">
    <property type="term" value="F:energy transducer activity"/>
    <property type="evidence" value="ECO:0007669"/>
    <property type="project" value="TreeGrafter"/>
</dbReference>
<evidence type="ECO:0000259" key="12">
    <source>
        <dbReference type="PROSITE" id="PS52015"/>
    </source>
</evidence>
<dbReference type="GO" id="GO:0015031">
    <property type="term" value="P:protein transport"/>
    <property type="evidence" value="ECO:0007669"/>
    <property type="project" value="UniProtKB-KW"/>
</dbReference>
<dbReference type="AlphaFoldDB" id="A0A2T6ANS7"/>
<dbReference type="GO" id="GO:0055085">
    <property type="term" value="P:transmembrane transport"/>
    <property type="evidence" value="ECO:0007669"/>
    <property type="project" value="InterPro"/>
</dbReference>
<evidence type="ECO:0000256" key="9">
    <source>
        <dbReference type="ARBA" id="ARBA00023136"/>
    </source>
</evidence>
<keyword evidence="9 11" id="KW-0472">Membrane</keyword>
<proteinExistence type="inferred from homology"/>